<dbReference type="AlphaFoldDB" id="A0A1L7RMC7"/>
<feature type="domain" description="N-acetyltransferase" evidence="3">
    <location>
        <begin position="1"/>
        <end position="139"/>
    </location>
</feature>
<dbReference type="PROSITE" id="PS51186">
    <property type="entry name" value="GNAT"/>
    <property type="match status" value="1"/>
</dbReference>
<dbReference type="InterPro" id="IPR016181">
    <property type="entry name" value="Acyl_CoA_acyltransferase"/>
</dbReference>
<dbReference type="EMBL" id="LN795824">
    <property type="protein sequence ID" value="CEO43726.1"/>
    <property type="molecule type" value="Genomic_DNA"/>
</dbReference>
<gene>
    <name evidence="4" type="primary">ORF_o23</name>
</gene>
<dbReference type="RefSeq" id="WP_115347577.1">
    <property type="nucleotide sequence ID" value="NZ_JAJGNQ010000005.1"/>
</dbReference>
<dbReference type="PANTHER" id="PTHR43626">
    <property type="entry name" value="ACYL-COA N-ACYLTRANSFERASE"/>
    <property type="match status" value="1"/>
</dbReference>
<dbReference type="InterPro" id="IPR045039">
    <property type="entry name" value="NSI-like"/>
</dbReference>
<dbReference type="PANTHER" id="PTHR43626:SF4">
    <property type="entry name" value="GCN5-RELATED N-ACETYLTRANSFERASE 2, CHLOROPLASTIC"/>
    <property type="match status" value="1"/>
</dbReference>
<dbReference type="Pfam" id="PF00583">
    <property type="entry name" value="Acetyltransf_1"/>
    <property type="match status" value="1"/>
</dbReference>
<dbReference type="GO" id="GO:0005737">
    <property type="term" value="C:cytoplasm"/>
    <property type="evidence" value="ECO:0007669"/>
    <property type="project" value="TreeGrafter"/>
</dbReference>
<sequence length="139" mass="15780">MDIKYEYQFDMNDIDEIVRIYHGNHWNGHNQEEVITLFNTATHVVIAKREGQVIGFARAMSDGVFNAAIYDVVVDTTYQSKGVGNKIVQEMVNYLGELSCIHLIATTGNESFYEALGFRKLKTGMAIYNNGKLKDEYTV</sequence>
<accession>A0A1L7RMC7</accession>
<dbReference type="CDD" id="cd04301">
    <property type="entry name" value="NAT_SF"/>
    <property type="match status" value="1"/>
</dbReference>
<reference evidence="4" key="1">
    <citation type="submission" date="2015-01" db="EMBL/GenBank/DDBJ databases">
        <title>Novel erm(44)-related macrolide-lincosamide-streptogramin B resistance gene in Staphylococcus saprophyticus.</title>
        <authorList>
            <person name="Wendlandt S."/>
            <person name="Hess S."/>
            <person name="Li J."/>
            <person name="Kadlec K."/>
            <person name="Wang Y."/>
            <person name="Fessler A.T."/>
            <person name="Schwarz S."/>
            <person name="Gallert C."/>
        </authorList>
    </citation>
    <scope>NUCLEOTIDE SEQUENCE</scope>
    <source>
        <strain evidence="4">Ab-7</strain>
    </source>
</reference>
<keyword evidence="1 4" id="KW-0808">Transferase</keyword>
<dbReference type="SMR" id="A0A1L7RMC7"/>
<dbReference type="Gene3D" id="3.40.630.30">
    <property type="match status" value="1"/>
</dbReference>
<name>A0A1L7RMC7_STASA</name>
<evidence type="ECO:0000256" key="2">
    <source>
        <dbReference type="ARBA" id="ARBA00023315"/>
    </source>
</evidence>
<keyword evidence="2" id="KW-0012">Acyltransferase</keyword>
<dbReference type="GO" id="GO:0008080">
    <property type="term" value="F:N-acetyltransferase activity"/>
    <property type="evidence" value="ECO:0007669"/>
    <property type="project" value="InterPro"/>
</dbReference>
<organism evidence="4">
    <name type="scientific">Staphylococcus saprophyticus</name>
    <dbReference type="NCBI Taxonomy" id="29385"/>
    <lineage>
        <taxon>Bacteria</taxon>
        <taxon>Bacillati</taxon>
        <taxon>Bacillota</taxon>
        <taxon>Bacilli</taxon>
        <taxon>Bacillales</taxon>
        <taxon>Staphylococcaceae</taxon>
        <taxon>Staphylococcus</taxon>
    </lineage>
</organism>
<evidence type="ECO:0000313" key="4">
    <source>
        <dbReference type="EMBL" id="CEO43726.1"/>
    </source>
</evidence>
<evidence type="ECO:0000256" key="1">
    <source>
        <dbReference type="ARBA" id="ARBA00022679"/>
    </source>
</evidence>
<proteinExistence type="predicted"/>
<dbReference type="InterPro" id="IPR000182">
    <property type="entry name" value="GNAT_dom"/>
</dbReference>
<evidence type="ECO:0000259" key="3">
    <source>
        <dbReference type="PROSITE" id="PS51186"/>
    </source>
</evidence>
<dbReference type="SUPFAM" id="SSF55729">
    <property type="entry name" value="Acyl-CoA N-acyltransferases (Nat)"/>
    <property type="match status" value="1"/>
</dbReference>
<protein>
    <submittedName>
        <fullName evidence="4">GCN5 family acetyltransferase</fullName>
    </submittedName>
</protein>